<name>A0ABW2K6S5_9BACI</name>
<sequence length="344" mass="37966">MEIKEKLLSNGWKKFTFSNNKGITISVLDYGGIITEINVPDHKGTIENVVLSYKDYDSYINDPNYFGALIGRVAGRVEGASFSLNGKEYTLDANDGDNSLHGGKQGFNKKIWEASPFQSSTDAGVVFTCESPHLEGGYPGSVSIKVTYQLNDQNQFIVDYQAISDQDTPITLTNHSYFNLSGNAKRPICDHKMKIASDRFVELDEHLIPTGNINSNQDTPFDLRNETTLKSPLGSDHSQIQLAGNGYDHYFIFKETGEEQVTLRDEDSGRVLKVHTTQPGMVLYTGNGLGDEFQLASGPAEKHSGLCLETQASPASLHHDGFPSALLKAAEPYNKRTTFTFDTF</sequence>
<organism evidence="6 7">
    <name type="scientific">Halobacillus campisalis</name>
    <dbReference type="NCBI Taxonomy" id="435909"/>
    <lineage>
        <taxon>Bacteria</taxon>
        <taxon>Bacillati</taxon>
        <taxon>Bacillota</taxon>
        <taxon>Bacilli</taxon>
        <taxon>Bacillales</taxon>
        <taxon>Bacillaceae</taxon>
        <taxon>Halobacillus</taxon>
    </lineage>
</organism>
<dbReference type="SUPFAM" id="SSF74650">
    <property type="entry name" value="Galactose mutarotase-like"/>
    <property type="match status" value="1"/>
</dbReference>
<evidence type="ECO:0000313" key="7">
    <source>
        <dbReference type="Proteomes" id="UP001596494"/>
    </source>
</evidence>
<dbReference type="NCBIfam" id="NF008277">
    <property type="entry name" value="PRK11055.1"/>
    <property type="match status" value="1"/>
</dbReference>
<dbReference type="EMBL" id="JBHTBY010000011">
    <property type="protein sequence ID" value="MFC7321721.1"/>
    <property type="molecule type" value="Genomic_DNA"/>
</dbReference>
<comment type="pathway">
    <text evidence="1 5">Carbohydrate metabolism; hexose metabolism.</text>
</comment>
<dbReference type="InterPro" id="IPR008183">
    <property type="entry name" value="Aldose_1/G6P_1-epimerase"/>
</dbReference>
<evidence type="ECO:0000313" key="6">
    <source>
        <dbReference type="EMBL" id="MFC7321721.1"/>
    </source>
</evidence>
<evidence type="ECO:0000256" key="3">
    <source>
        <dbReference type="ARBA" id="ARBA00023235"/>
    </source>
</evidence>
<dbReference type="RefSeq" id="WP_289216565.1">
    <property type="nucleotide sequence ID" value="NZ_JAPVRC010000007.1"/>
</dbReference>
<dbReference type="InterPro" id="IPR047215">
    <property type="entry name" value="Galactose_mutarotase-like"/>
</dbReference>
<dbReference type="PANTHER" id="PTHR10091">
    <property type="entry name" value="ALDOSE-1-EPIMERASE"/>
    <property type="match status" value="1"/>
</dbReference>
<dbReference type="GO" id="GO:0016853">
    <property type="term" value="F:isomerase activity"/>
    <property type="evidence" value="ECO:0007669"/>
    <property type="project" value="UniProtKB-KW"/>
</dbReference>
<dbReference type="PANTHER" id="PTHR10091:SF0">
    <property type="entry name" value="GALACTOSE MUTAROTASE"/>
    <property type="match status" value="1"/>
</dbReference>
<protein>
    <recommendedName>
        <fullName evidence="5">Aldose 1-epimerase</fullName>
        <ecNumber evidence="5">5.1.3.3</ecNumber>
    </recommendedName>
</protein>
<dbReference type="InterPro" id="IPR014718">
    <property type="entry name" value="GH-type_carb-bd"/>
</dbReference>
<evidence type="ECO:0000256" key="2">
    <source>
        <dbReference type="ARBA" id="ARBA00006206"/>
    </source>
</evidence>
<gene>
    <name evidence="6" type="ORF">ACFQMN_12615</name>
</gene>
<comment type="caution">
    <text evidence="6">The sequence shown here is derived from an EMBL/GenBank/DDBJ whole genome shotgun (WGS) entry which is preliminary data.</text>
</comment>
<keyword evidence="7" id="KW-1185">Reference proteome</keyword>
<dbReference type="CDD" id="cd09019">
    <property type="entry name" value="galactose_mutarotase_like"/>
    <property type="match status" value="1"/>
</dbReference>
<evidence type="ECO:0000256" key="1">
    <source>
        <dbReference type="ARBA" id="ARBA00005028"/>
    </source>
</evidence>
<keyword evidence="3 5" id="KW-0413">Isomerase</keyword>
<comment type="similarity">
    <text evidence="2 5">Belongs to the aldose epimerase family.</text>
</comment>
<dbReference type="PIRSF" id="PIRSF005096">
    <property type="entry name" value="GALM"/>
    <property type="match status" value="1"/>
</dbReference>
<accession>A0ABW2K6S5</accession>
<dbReference type="InterPro" id="IPR015443">
    <property type="entry name" value="Aldose_1-epimerase"/>
</dbReference>
<keyword evidence="4 5" id="KW-0119">Carbohydrate metabolism</keyword>
<evidence type="ECO:0000256" key="5">
    <source>
        <dbReference type="PIRNR" id="PIRNR005096"/>
    </source>
</evidence>
<comment type="catalytic activity">
    <reaction evidence="5">
        <text>alpha-D-glucose = beta-D-glucose</text>
        <dbReference type="Rhea" id="RHEA:10264"/>
        <dbReference type="ChEBI" id="CHEBI:15903"/>
        <dbReference type="ChEBI" id="CHEBI:17925"/>
        <dbReference type="EC" id="5.1.3.3"/>
    </reaction>
</comment>
<dbReference type="Pfam" id="PF01263">
    <property type="entry name" value="Aldose_epim"/>
    <property type="match status" value="1"/>
</dbReference>
<reference evidence="7" key="1">
    <citation type="journal article" date="2019" name="Int. J. Syst. Evol. Microbiol.">
        <title>The Global Catalogue of Microorganisms (GCM) 10K type strain sequencing project: providing services to taxonomists for standard genome sequencing and annotation.</title>
        <authorList>
            <consortium name="The Broad Institute Genomics Platform"/>
            <consortium name="The Broad Institute Genome Sequencing Center for Infectious Disease"/>
            <person name="Wu L."/>
            <person name="Ma J."/>
        </authorList>
    </citation>
    <scope>NUCLEOTIDE SEQUENCE [LARGE SCALE GENOMIC DNA]</scope>
    <source>
        <strain evidence="7">CCUG 73951</strain>
    </source>
</reference>
<dbReference type="Proteomes" id="UP001596494">
    <property type="component" value="Unassembled WGS sequence"/>
</dbReference>
<evidence type="ECO:0000256" key="4">
    <source>
        <dbReference type="ARBA" id="ARBA00023277"/>
    </source>
</evidence>
<dbReference type="InterPro" id="IPR011013">
    <property type="entry name" value="Gal_mutarotase_sf_dom"/>
</dbReference>
<dbReference type="EC" id="5.1.3.3" evidence="5"/>
<proteinExistence type="inferred from homology"/>
<dbReference type="Gene3D" id="2.70.98.10">
    <property type="match status" value="1"/>
</dbReference>